<dbReference type="PANTHER" id="PTHR18895">
    <property type="entry name" value="HEMK METHYLTRANSFERASE"/>
    <property type="match status" value="1"/>
</dbReference>
<proteinExistence type="predicted"/>
<gene>
    <name evidence="4" type="ORF">AZI86_11510</name>
</gene>
<dbReference type="Gene3D" id="3.40.50.150">
    <property type="entry name" value="Vaccinia Virus protein VP39"/>
    <property type="match status" value="1"/>
</dbReference>
<evidence type="ECO:0000256" key="2">
    <source>
        <dbReference type="ARBA" id="ARBA00022691"/>
    </source>
</evidence>
<keyword evidence="5" id="KW-1185">Reference proteome</keyword>
<keyword evidence="2" id="KW-0949">S-adenosyl-L-methionine</keyword>
<dbReference type="GO" id="GO:0003676">
    <property type="term" value="F:nucleic acid binding"/>
    <property type="evidence" value="ECO:0007669"/>
    <property type="project" value="InterPro"/>
</dbReference>
<dbReference type="Pfam" id="PF05175">
    <property type="entry name" value="MTS"/>
    <property type="match status" value="1"/>
</dbReference>
<dbReference type="InterPro" id="IPR007848">
    <property type="entry name" value="Small_mtfrase_dom"/>
</dbReference>
<accession>A0A150WM90</accession>
<keyword evidence="1" id="KW-0808">Transferase</keyword>
<dbReference type="AlphaFoldDB" id="A0A150WM90"/>
<comment type="caution">
    <text evidence="4">The sequence shown here is derived from an EMBL/GenBank/DDBJ whole genome shotgun (WGS) entry which is preliminary data.</text>
</comment>
<dbReference type="EMBL" id="LUKE01000002">
    <property type="protein sequence ID" value="KYG64823.1"/>
    <property type="molecule type" value="Genomic_DNA"/>
</dbReference>
<dbReference type="CDD" id="cd02440">
    <property type="entry name" value="AdoMet_MTases"/>
    <property type="match status" value="1"/>
</dbReference>
<evidence type="ECO:0000313" key="4">
    <source>
        <dbReference type="EMBL" id="KYG64823.1"/>
    </source>
</evidence>
<dbReference type="Proteomes" id="UP000075320">
    <property type="component" value="Unassembled WGS sequence"/>
</dbReference>
<dbReference type="GO" id="GO:0008757">
    <property type="term" value="F:S-adenosylmethionine-dependent methyltransferase activity"/>
    <property type="evidence" value="ECO:0007669"/>
    <property type="project" value="UniProtKB-ARBA"/>
</dbReference>
<dbReference type="InterPro" id="IPR050320">
    <property type="entry name" value="N5-glutamine_MTase"/>
</dbReference>
<sequence length="314" mass="35152">MMTLMNPQIVIQVGEYLRAQGYEFTTVTPETHRRVLARPFNKMNLEDPKLALREFFGWNRSVKPDVLPMELVSILRNSDLLDSENGKIKSRLRFSTLDKNIYAHSSFPTDQETSVFFGPDSYRFVSFLKRHITSGNKVLDIGCGSGVGALSLSDRIDAQALCDVSESALVFAKANAILNACPNVEFYQSDVLKNAPHGADVLIANPPFIMDEQKRKYRDGGGQYGAEIALKIVQESLGYLNRLNHDGILALYTGSCIVNGKDMFLNEVKNIIPPTGYQLSYEEIDPDIFGEEMSQEPYREVERIAAVGLVLRKS</sequence>
<evidence type="ECO:0000256" key="1">
    <source>
        <dbReference type="ARBA" id="ARBA00022603"/>
    </source>
</evidence>
<name>A0A150WM90_BDEBC</name>
<dbReference type="SUPFAM" id="SSF53335">
    <property type="entry name" value="S-adenosyl-L-methionine-dependent methyltransferases"/>
    <property type="match status" value="1"/>
</dbReference>
<dbReference type="InterPro" id="IPR029063">
    <property type="entry name" value="SAM-dependent_MTases_sf"/>
</dbReference>
<evidence type="ECO:0000313" key="5">
    <source>
        <dbReference type="Proteomes" id="UP000075320"/>
    </source>
</evidence>
<reference evidence="4 5" key="1">
    <citation type="submission" date="2016-03" db="EMBL/GenBank/DDBJ databases">
        <authorList>
            <person name="Ploux O."/>
        </authorList>
    </citation>
    <scope>NUCLEOTIDE SEQUENCE [LARGE SCALE GENOMIC DNA]</scope>
    <source>
        <strain evidence="4 5">R0</strain>
    </source>
</reference>
<protein>
    <recommendedName>
        <fullName evidence="3">Methyltransferase small domain-containing protein</fullName>
    </recommendedName>
</protein>
<dbReference type="InterPro" id="IPR002052">
    <property type="entry name" value="DNA_methylase_N6_adenine_CS"/>
</dbReference>
<organism evidence="4 5">
    <name type="scientific">Bdellovibrio bacteriovorus</name>
    <dbReference type="NCBI Taxonomy" id="959"/>
    <lineage>
        <taxon>Bacteria</taxon>
        <taxon>Pseudomonadati</taxon>
        <taxon>Bdellovibrionota</taxon>
        <taxon>Bdellovibrionia</taxon>
        <taxon>Bdellovibrionales</taxon>
        <taxon>Pseudobdellovibrionaceae</taxon>
        <taxon>Bdellovibrio</taxon>
    </lineage>
</organism>
<dbReference type="PROSITE" id="PS00092">
    <property type="entry name" value="N6_MTASE"/>
    <property type="match status" value="1"/>
</dbReference>
<keyword evidence="1" id="KW-0489">Methyltransferase</keyword>
<evidence type="ECO:0000259" key="3">
    <source>
        <dbReference type="Pfam" id="PF05175"/>
    </source>
</evidence>
<dbReference type="GO" id="GO:0008170">
    <property type="term" value="F:N-methyltransferase activity"/>
    <property type="evidence" value="ECO:0007669"/>
    <property type="project" value="UniProtKB-ARBA"/>
</dbReference>
<dbReference type="PANTHER" id="PTHR18895:SF74">
    <property type="entry name" value="MTRF1L RELEASE FACTOR GLUTAMINE METHYLTRANSFERASE"/>
    <property type="match status" value="1"/>
</dbReference>
<dbReference type="GO" id="GO:0032259">
    <property type="term" value="P:methylation"/>
    <property type="evidence" value="ECO:0007669"/>
    <property type="project" value="UniProtKB-KW"/>
</dbReference>
<feature type="domain" description="Methyltransferase small" evidence="3">
    <location>
        <begin position="126"/>
        <end position="214"/>
    </location>
</feature>